<evidence type="ECO:0000259" key="1">
    <source>
        <dbReference type="Pfam" id="PF00723"/>
    </source>
</evidence>
<name>A0A4Y8Q9L6_9BACL</name>
<comment type="caution">
    <text evidence="2">The sequence shown here is derived from an EMBL/GenBank/DDBJ whole genome shotgun (WGS) entry which is preliminary data.</text>
</comment>
<keyword evidence="3" id="KW-1185">Reference proteome</keyword>
<organism evidence="2 3">
    <name type="scientific">Paenibacillus athensensis</name>
    <dbReference type="NCBI Taxonomy" id="1967502"/>
    <lineage>
        <taxon>Bacteria</taxon>
        <taxon>Bacillati</taxon>
        <taxon>Bacillota</taxon>
        <taxon>Bacilli</taxon>
        <taxon>Bacillales</taxon>
        <taxon>Paenibacillaceae</taxon>
        <taxon>Paenibacillus</taxon>
    </lineage>
</organism>
<protein>
    <submittedName>
        <fullName evidence="2">Glucan 1,4-alpha-glucosidase</fullName>
    </submittedName>
</protein>
<dbReference type="Proteomes" id="UP000298246">
    <property type="component" value="Unassembled WGS sequence"/>
</dbReference>
<proteinExistence type="predicted"/>
<dbReference type="InterPro" id="IPR011613">
    <property type="entry name" value="GH15-like"/>
</dbReference>
<dbReference type="InterPro" id="IPR008928">
    <property type="entry name" value="6-hairpin_glycosidase_sf"/>
</dbReference>
<gene>
    <name evidence="2" type="ORF">B5M42_02450</name>
</gene>
<dbReference type="GO" id="GO:0005975">
    <property type="term" value="P:carbohydrate metabolic process"/>
    <property type="evidence" value="ECO:0007669"/>
    <property type="project" value="InterPro"/>
</dbReference>
<dbReference type="InterPro" id="IPR037018">
    <property type="entry name" value="GH65_N"/>
</dbReference>
<dbReference type="Gene3D" id="1.50.10.10">
    <property type="match status" value="1"/>
</dbReference>
<dbReference type="GO" id="GO:0004553">
    <property type="term" value="F:hydrolase activity, hydrolyzing O-glycosyl compounds"/>
    <property type="evidence" value="ECO:0007669"/>
    <property type="project" value="TreeGrafter"/>
</dbReference>
<dbReference type="PANTHER" id="PTHR31616:SF13">
    <property type="entry name" value="GLUCAN 1,4-ALPHA-GLUCOSIDASE"/>
    <property type="match status" value="1"/>
</dbReference>
<feature type="domain" description="GH15-like" evidence="1">
    <location>
        <begin position="302"/>
        <end position="645"/>
    </location>
</feature>
<dbReference type="EMBL" id="MYFO01000002">
    <property type="protein sequence ID" value="TFE91324.1"/>
    <property type="molecule type" value="Genomic_DNA"/>
</dbReference>
<dbReference type="OrthoDB" id="3902805at2"/>
<accession>A0A4Y8Q9L6</accession>
<evidence type="ECO:0000313" key="2">
    <source>
        <dbReference type="EMBL" id="TFE91324.1"/>
    </source>
</evidence>
<dbReference type="Pfam" id="PF00723">
    <property type="entry name" value="Glyco_hydro_15"/>
    <property type="match status" value="1"/>
</dbReference>
<dbReference type="AlphaFoldDB" id="A0A4Y8Q9L6"/>
<reference evidence="2 3" key="1">
    <citation type="submission" date="2017-03" db="EMBL/GenBank/DDBJ databases">
        <title>Isolation of Levoglucosan Utilizing Bacteria.</title>
        <authorList>
            <person name="Arya A.S."/>
        </authorList>
    </citation>
    <scope>NUCLEOTIDE SEQUENCE [LARGE SCALE GENOMIC DNA]</scope>
    <source>
        <strain evidence="2 3">MEC069</strain>
    </source>
</reference>
<dbReference type="Gene3D" id="2.70.98.40">
    <property type="entry name" value="Glycoside hydrolase, family 65, N-terminal domain"/>
    <property type="match status" value="1"/>
</dbReference>
<dbReference type="RefSeq" id="WP_134749332.1">
    <property type="nucleotide sequence ID" value="NZ_MYFO02000004.1"/>
</dbReference>
<sequence length="678" mass="78215">MARDLPVGNGNVLVNFDASYNIRDIYFPLVGQENQANDHLSHFGVWCEKGFFWIDDPEVIREPAYLPDSLVTNTACRHERLGLKLLIRDGVDVQQNIFLRKVRVENTFDEQRTVKLYFHLDLQLYGNGIGDTIYYEPELGSLVFYKGHRYLSLSGWSPQEQAAQPSGFATGQKGINGREGTWRDAEDGQLGGNPIAQGSVDGVLELTLTLQPESTKEVWFWICFGRSRQEIERSEKLLRTAHPQTLLQRTHDHWVQWVNRDVHELRLLKPELADFYKRSLLLIRTNIDNRGSILAANDSDILKFAKDTYSYMWPRDGALVSHALDRAGYHELARKFFDFCIKALTPEGYLMHKYNPDGSPGSSWHPWVNEQGEKQLAIQEDETALVIYTLWHHHRLGGTLAMSREDYDKLVVPAADFMVRYRDASGLPLPSYDLWEERYGVHAFTVASVYAGLKAAADFADYHKDKVRATYYGDTAKKLRKAAEEQLYSPQLKRFLRALIWNREKNVYEPDEQLDMSMYALFDFELFSRDDPRVKDTMQALKNRLWVQTEIGGIARYENDYYHQISQDIGKVPGNPWFICTLWYAEWVVAKAQTREELQEAEELMRWAIRHALPSGVMAEQVHPYTGQPLSVSPLTWSHASYVKVCQEYLAKLKQLSAQGTPQKTDMSEQKVLEPVQR</sequence>
<dbReference type="PANTHER" id="PTHR31616">
    <property type="entry name" value="TREHALASE"/>
    <property type="match status" value="1"/>
</dbReference>
<dbReference type="InterPro" id="IPR012341">
    <property type="entry name" value="6hp_glycosidase-like_sf"/>
</dbReference>
<evidence type="ECO:0000313" key="3">
    <source>
        <dbReference type="Proteomes" id="UP000298246"/>
    </source>
</evidence>
<dbReference type="SUPFAM" id="SSF48208">
    <property type="entry name" value="Six-hairpin glycosidases"/>
    <property type="match status" value="1"/>
</dbReference>